<feature type="region of interest" description="Disordered" evidence="1">
    <location>
        <begin position="1774"/>
        <end position="1807"/>
    </location>
</feature>
<comment type="caution">
    <text evidence="2">The sequence shown here is derived from an EMBL/GenBank/DDBJ whole genome shotgun (WGS) entry which is preliminary data.</text>
</comment>
<accession>A0ABR2JJL0</accession>
<feature type="region of interest" description="Disordered" evidence="1">
    <location>
        <begin position="1351"/>
        <end position="1409"/>
    </location>
</feature>
<sequence>MICDLTDIAQYDLQTCINYLFNSIGDIAMKRKSKTFDSLDAELPSDQFTLEFIRRTKKLLLTDLIATIVSKMSSMDQQSAKNLITCGIYFCMSQQSNDDFPIMLLKQWSVIFSYISNLSQNDLFDRLTQLIINKYDLFFTLMRFVRLDNKKGGHSDDILEIMTSHLKRAMRKKILTSSMFISISTILSTYRGESDCIKKILAIAKSFVENVPKSNPGAIDLIVTLLPFTDWSPTEKEKFFFDKVFPLAQTEDGILSAARSFRTMMFDHNLHPDFLFFVWSPNKRENSLEFLEWEVPDSLRPETLTKIFNQYFLTSPYLNSCSSIIQQIIVRLAAMDFKNFIENIFPHFVNTDIDSPQFKVFMSIVPMINDEKFMERSNGVSKEDVDSFNTEFANTANTKMQKMISSLQGYSLHITESYKNKAMKANKTSNPNQSVLEAFNKLHIDIGTETNFQSEENQIQKDRDDNSNKIVRIIPYLVNSKMFLTKEWMKSFVRLSALSDEEVSKPAYSICQSIFQQEEKRMDFCAVLIEMSLDIEQKMEVLYICLTMLIEITDLLEPNTPKDDDAYEYNIEFVALLGLASNYPVLRSVAFDLLIRANKLLQNQGLYSQIEDHIPAIASNVNHSIMLQTFPKRPGKNEYMEDVFSFANLLYSNYQEPWLFFLAEFGRVIIYSKYNSLLKRIKEHCQKYAGHIKEIDDKNHGHLDLGLLVIFISSCTIIDCFENNLFVYEIPIMSNDQIESFSEQLEGIIYNCFNYEKYNLIFKALKHVNYTVVPMIFNILKNILKKVSSITTTSNKDQQITFAKLNQFKPMNLAKLFLNVLPSIHLMLSAIEGTKISSKMIQLTSIEMYFIICSDENTMDILQSIVESKENSKEFQQITLSFLIFLNFCMECYIPITSNDNNANNILFVEKKPTAAKFIWEYLCFLLNLNDKENPKYITVKTYAAWVLQTIINKANKIIPMCKEPEIKTISNCERYGYNVLYSLLKLNTFDYFPLFANSCFRRKGMMADAFFTAIHQQIFELDRSNPGVSNFYNRHAGLLLLLGILRLKTGSPYAKDFLEKFNEVYPHRSHSNDNQKESIDEILKDPATHFERITEQLVKAALEQMKDKKFKGTIKVMVEILKKWIIKFRLLPNQKVCIPSKVSYLVYPSIQFLNDLMEITIIYKYNHDFQRIVDLWATLLKVKDNQYTVPVFITEYATDKNPRSEKDLKNDNDSEKDTHTELKSELFKQLLEDKSMTIIPKTLAKRCKFAYYAYVTYQKKKDMDNEFWIVDVLITALKKFKDYMENFLPELLHFAILFHANQTQSLLKRLCKKYEILYTRRTLSTISIQNLVADFNKKICEIDEKMQKKFEENQKEEEKKKEEERRKKEEERLKEEEKRKKNEANSSNGKELPNIEISDDSQSISNNSSLHFDESSIKVPIGSLSAKRPATPTTITKPFQIPIARKFSNNPFIADNDIITENSSSSTFSPANMLSTTDDEFESQNFEIIHPHAKHSIKNNVNFRPLRSQSTPPAPQKKRKSLIVKWAKEAMRWTIGTQNLRIAYMSLIILNSLKYPEMDHRIITDLLIGVCKSTAYFLSVHDPNEDKSLLYDFIDEAFKLFKTHFENNEILALRFIESFLSFVVSVDAYFENMLPLFENCLSSKITERDAQDEVLAALKPYFNELESDSTARAAFTNFEKKATKNAIDIKFVKIVLRRTNIKRNLALAQEEQELSNDEEDDLLIQQASDKQLNSAFVHYSLMVGNASADLKRRIFTISSKIISKIQNQRKIDSIKEKPPTLSETNDNETDENLQITGDNSKENENVNLTTTASQSQATTEASMTNPMASLSAATTGTATTTNTIDVSNTVTATTTNTGNTTNTTTNTKMASMFSNNQQKNANPGDDELEKNDLNAQALLIIFNEAANCLPWMKEAIDFIKALSIFYPMISTVPLINEGGWAHSAKCVIENINKFAPKEKISVSLVNCSNLNALSILLTVPINDKKAPSIKVLPFSSILDTFPINTKEPKRSNFEDLTKTVLKISTEFKNKIMGSISPKADYFISGHWEVIKPSTKFIDDTNLWMKFKIQKNVPPLLTPDEFLRLGDK</sequence>
<name>A0ABR2JJL0_9EUKA</name>
<organism evidence="2 3">
    <name type="scientific">Tritrichomonas musculus</name>
    <dbReference type="NCBI Taxonomy" id="1915356"/>
    <lineage>
        <taxon>Eukaryota</taxon>
        <taxon>Metamonada</taxon>
        <taxon>Parabasalia</taxon>
        <taxon>Tritrichomonadida</taxon>
        <taxon>Tritrichomonadidae</taxon>
        <taxon>Tritrichomonas</taxon>
    </lineage>
</organism>
<evidence type="ECO:0000313" key="2">
    <source>
        <dbReference type="EMBL" id="KAK8877844.1"/>
    </source>
</evidence>
<feature type="compositionally biased region" description="Basic and acidic residues" evidence="1">
    <location>
        <begin position="1351"/>
        <end position="1384"/>
    </location>
</feature>
<evidence type="ECO:0000256" key="1">
    <source>
        <dbReference type="SAM" id="MobiDB-lite"/>
    </source>
</evidence>
<proteinExistence type="predicted"/>
<dbReference type="EMBL" id="JAPFFF010000011">
    <property type="protein sequence ID" value="KAK8877844.1"/>
    <property type="molecule type" value="Genomic_DNA"/>
</dbReference>
<gene>
    <name evidence="2" type="ORF">M9Y10_004607</name>
</gene>
<dbReference type="Proteomes" id="UP001470230">
    <property type="component" value="Unassembled WGS sequence"/>
</dbReference>
<evidence type="ECO:0000313" key="3">
    <source>
        <dbReference type="Proteomes" id="UP001470230"/>
    </source>
</evidence>
<protein>
    <submittedName>
        <fullName evidence="2">Uncharacterized protein</fullName>
    </submittedName>
</protein>
<keyword evidence="3" id="KW-1185">Reference proteome</keyword>
<reference evidence="2 3" key="1">
    <citation type="submission" date="2024-04" db="EMBL/GenBank/DDBJ databases">
        <title>Tritrichomonas musculus Genome.</title>
        <authorList>
            <person name="Alves-Ferreira E."/>
            <person name="Grigg M."/>
            <person name="Lorenzi H."/>
            <person name="Galac M."/>
        </authorList>
    </citation>
    <scope>NUCLEOTIDE SEQUENCE [LARGE SCALE GENOMIC DNA]</scope>
    <source>
        <strain evidence="2 3">EAF2021</strain>
    </source>
</reference>